<gene>
    <name evidence="2" type="ORF">Pph01_40700</name>
</gene>
<protein>
    <submittedName>
        <fullName evidence="2">Uncharacterized protein</fullName>
    </submittedName>
</protein>
<evidence type="ECO:0000313" key="3">
    <source>
        <dbReference type="Proteomes" id="UP000622547"/>
    </source>
</evidence>
<dbReference type="EMBL" id="BOOP01000019">
    <property type="protein sequence ID" value="GII39067.1"/>
    <property type="molecule type" value="Genomic_DNA"/>
</dbReference>
<feature type="compositionally biased region" description="Basic and acidic residues" evidence="1">
    <location>
        <begin position="98"/>
        <end position="121"/>
    </location>
</feature>
<dbReference type="AntiFam" id="ANF00095">
    <property type="entry name" value="Shadow ORF (opposite ABC transporters)"/>
</dbReference>
<feature type="region of interest" description="Disordered" evidence="1">
    <location>
        <begin position="25"/>
        <end position="187"/>
    </location>
</feature>
<sequence>MPYIPHIVDGRVSCTRTGRPGLAQQAEHLQRRTGVQGAGRLVREDHGRAGDERAGDGDALLLPAGQLSGPVAHPPRQPHPLDHRGDEGVVGPVTAQPERQRDVLQDRESGQQVEPLEHEADTLPAQPGERLLPHPGDLAPFQGDRSRGGPVQPGRAVEERTASSRTASVFSMNGSVAVRADRSSTVG</sequence>
<dbReference type="AlphaFoldDB" id="A0A8J3XF05"/>
<keyword evidence="3" id="KW-1185">Reference proteome</keyword>
<feature type="compositionally biased region" description="Polar residues" evidence="1">
    <location>
        <begin position="163"/>
        <end position="174"/>
    </location>
</feature>
<comment type="caution">
    <text evidence="2">The sequence shown here is derived from an EMBL/GenBank/DDBJ whole genome shotgun (WGS) entry which is preliminary data.</text>
</comment>
<dbReference type="AntiFam" id="ANF00142">
    <property type="entry name" value="Shadow ORF (opposite yadG)"/>
</dbReference>
<reference evidence="2 3" key="1">
    <citation type="submission" date="2021-01" db="EMBL/GenBank/DDBJ databases">
        <title>Whole genome shotgun sequence of Planotetraspora phitsanulokensis NBRC 104273.</title>
        <authorList>
            <person name="Komaki H."/>
            <person name="Tamura T."/>
        </authorList>
    </citation>
    <scope>NUCLEOTIDE SEQUENCE [LARGE SCALE GENOMIC DNA]</scope>
    <source>
        <strain evidence="2 3">NBRC 104273</strain>
    </source>
</reference>
<evidence type="ECO:0000313" key="2">
    <source>
        <dbReference type="EMBL" id="GII39067.1"/>
    </source>
</evidence>
<dbReference type="Proteomes" id="UP000622547">
    <property type="component" value="Unassembled WGS sequence"/>
</dbReference>
<feature type="compositionally biased region" description="Basic and acidic residues" evidence="1">
    <location>
        <begin position="41"/>
        <end position="56"/>
    </location>
</feature>
<evidence type="ECO:0000256" key="1">
    <source>
        <dbReference type="SAM" id="MobiDB-lite"/>
    </source>
</evidence>
<proteinExistence type="predicted"/>
<name>A0A8J3XF05_9ACTN</name>
<organism evidence="2 3">
    <name type="scientific">Planotetraspora phitsanulokensis</name>
    <dbReference type="NCBI Taxonomy" id="575192"/>
    <lineage>
        <taxon>Bacteria</taxon>
        <taxon>Bacillati</taxon>
        <taxon>Actinomycetota</taxon>
        <taxon>Actinomycetes</taxon>
        <taxon>Streptosporangiales</taxon>
        <taxon>Streptosporangiaceae</taxon>
        <taxon>Planotetraspora</taxon>
    </lineage>
</organism>
<accession>A0A8J3XF05</accession>